<dbReference type="EMBL" id="LAZP02000602">
    <property type="protein sequence ID" value="PFH56347.1"/>
    <property type="molecule type" value="Genomic_DNA"/>
</dbReference>
<evidence type="ECO:0000256" key="1">
    <source>
        <dbReference type="SAM" id="MobiDB-lite"/>
    </source>
</evidence>
<feature type="region of interest" description="Disordered" evidence="1">
    <location>
        <begin position="36"/>
        <end position="56"/>
    </location>
</feature>
<reference evidence="2 3" key="1">
    <citation type="journal article" date="2015" name="BMC Genomics">
        <title>Gene expression during zombie ant biting behavior reflects the complexity underlying fungal parasitic behavioral manipulation.</title>
        <authorList>
            <person name="de Bekker C."/>
            <person name="Ohm R.A."/>
            <person name="Loreto R.G."/>
            <person name="Sebastian A."/>
            <person name="Albert I."/>
            <person name="Merrow M."/>
            <person name="Brachmann A."/>
            <person name="Hughes D.P."/>
        </authorList>
    </citation>
    <scope>NUCLEOTIDE SEQUENCE [LARGE SCALE GENOMIC DNA]</scope>
    <source>
        <strain evidence="2 3">SC16a</strain>
    </source>
</reference>
<keyword evidence="3" id="KW-1185">Reference proteome</keyword>
<comment type="caution">
    <text evidence="2">The sequence shown here is derived from an EMBL/GenBank/DDBJ whole genome shotgun (WGS) entry which is preliminary data.</text>
</comment>
<evidence type="ECO:0000313" key="3">
    <source>
        <dbReference type="Proteomes" id="UP000037136"/>
    </source>
</evidence>
<protein>
    <submittedName>
        <fullName evidence="2">Uncharacterized protein</fullName>
    </submittedName>
</protein>
<dbReference type="OrthoDB" id="4869601at2759"/>
<evidence type="ECO:0000313" key="2">
    <source>
        <dbReference type="EMBL" id="PFH56347.1"/>
    </source>
</evidence>
<reference evidence="2 3" key="2">
    <citation type="journal article" date="2017" name="Sci. Rep.">
        <title>Ant-infecting Ophiocordyceps genomes reveal a high diversity of potential behavioral manipulation genes and a possible major role for enterotoxins.</title>
        <authorList>
            <person name="de Bekker C."/>
            <person name="Ohm R.A."/>
            <person name="Evans H.C."/>
            <person name="Brachmann A."/>
            <person name="Hughes D.P."/>
        </authorList>
    </citation>
    <scope>NUCLEOTIDE SEQUENCE [LARGE SCALE GENOMIC DNA]</scope>
    <source>
        <strain evidence="2 3">SC16a</strain>
    </source>
</reference>
<dbReference type="AlphaFoldDB" id="A0A2A9P5X3"/>
<proteinExistence type="predicted"/>
<gene>
    <name evidence="2" type="ORF">XA68_16699</name>
</gene>
<name>A0A2A9P5X3_OPHUN</name>
<dbReference type="Proteomes" id="UP000037136">
    <property type="component" value="Unassembled WGS sequence"/>
</dbReference>
<accession>A0A2A9P5X3</accession>
<sequence>MAPFFDAVQLRDALRNQVFPVIEALAANENARSRSLRRFERDDPPSYTSSTESEELDVASLMQPRGRPLSEESRAIIERPLSDNEIKETACNMQTILTPCHLYYTECKLEEDRLFSYRCENEILRGEKGARRYGVLVRHYIKHRWEKLGIWNSEWGFPGRNVQSNDFPGSWRWRWQQQAFDDFSAKADRKQLVERALRLRQNLSRGESVPVALVHILRRKGRGTHEIQSLLST</sequence>
<organism evidence="2 3">
    <name type="scientific">Ophiocordyceps unilateralis</name>
    <name type="common">Zombie-ant fungus</name>
    <name type="synonym">Torrubia unilateralis</name>
    <dbReference type="NCBI Taxonomy" id="268505"/>
    <lineage>
        <taxon>Eukaryota</taxon>
        <taxon>Fungi</taxon>
        <taxon>Dikarya</taxon>
        <taxon>Ascomycota</taxon>
        <taxon>Pezizomycotina</taxon>
        <taxon>Sordariomycetes</taxon>
        <taxon>Hypocreomycetidae</taxon>
        <taxon>Hypocreales</taxon>
        <taxon>Ophiocordycipitaceae</taxon>
        <taxon>Ophiocordyceps</taxon>
    </lineage>
</organism>